<dbReference type="AlphaFoldDB" id="A0AAW1G1J8"/>
<evidence type="ECO:0000256" key="1">
    <source>
        <dbReference type="SAM" id="MobiDB-lite"/>
    </source>
</evidence>
<protein>
    <submittedName>
        <fullName evidence="2">Uncharacterized protein</fullName>
    </submittedName>
</protein>
<gene>
    <name evidence="2" type="ORF">VZT92_001223</name>
</gene>
<reference evidence="2 3" key="1">
    <citation type="journal article" date="2024" name="Genome Biol. Evol.">
        <title>Chromosome-level genome assembly of the viviparous eelpout Zoarces viviparus.</title>
        <authorList>
            <person name="Fuhrmann N."/>
            <person name="Brasseur M.V."/>
            <person name="Bakowski C.E."/>
            <person name="Podsiadlowski L."/>
            <person name="Prost S."/>
            <person name="Krehenwinkel H."/>
            <person name="Mayer C."/>
        </authorList>
    </citation>
    <scope>NUCLEOTIDE SEQUENCE [LARGE SCALE GENOMIC DNA]</scope>
    <source>
        <strain evidence="2">NO-MEL_2022_Ind0_liver</strain>
    </source>
</reference>
<proteinExistence type="predicted"/>
<sequence>MERGERAGGSQLTSDTMESELIRPPKKTTLLGLLGGLVPAIEPARSSTATPLRLTSCPLKSWEEDDHMYPMAASLAEAHLAGPAARSSGGSPANSRRQ</sequence>
<comment type="caution">
    <text evidence="2">The sequence shown here is derived from an EMBL/GenBank/DDBJ whole genome shotgun (WGS) entry which is preliminary data.</text>
</comment>
<dbReference type="Proteomes" id="UP001488805">
    <property type="component" value="Unassembled WGS sequence"/>
</dbReference>
<name>A0AAW1G1J8_ZOAVI</name>
<organism evidence="2 3">
    <name type="scientific">Zoarces viviparus</name>
    <name type="common">Viviparous eelpout</name>
    <name type="synonym">Blennius viviparus</name>
    <dbReference type="NCBI Taxonomy" id="48416"/>
    <lineage>
        <taxon>Eukaryota</taxon>
        <taxon>Metazoa</taxon>
        <taxon>Chordata</taxon>
        <taxon>Craniata</taxon>
        <taxon>Vertebrata</taxon>
        <taxon>Euteleostomi</taxon>
        <taxon>Actinopterygii</taxon>
        <taxon>Neopterygii</taxon>
        <taxon>Teleostei</taxon>
        <taxon>Neoteleostei</taxon>
        <taxon>Acanthomorphata</taxon>
        <taxon>Eupercaria</taxon>
        <taxon>Perciformes</taxon>
        <taxon>Cottioidei</taxon>
        <taxon>Zoarcales</taxon>
        <taxon>Zoarcidae</taxon>
        <taxon>Zoarcinae</taxon>
        <taxon>Zoarces</taxon>
    </lineage>
</organism>
<dbReference type="EMBL" id="JBCEZU010000002">
    <property type="protein sequence ID" value="KAK9541157.1"/>
    <property type="molecule type" value="Genomic_DNA"/>
</dbReference>
<evidence type="ECO:0000313" key="2">
    <source>
        <dbReference type="EMBL" id="KAK9541157.1"/>
    </source>
</evidence>
<evidence type="ECO:0000313" key="3">
    <source>
        <dbReference type="Proteomes" id="UP001488805"/>
    </source>
</evidence>
<accession>A0AAW1G1J8</accession>
<keyword evidence="3" id="KW-1185">Reference proteome</keyword>
<feature type="region of interest" description="Disordered" evidence="1">
    <location>
        <begin position="1"/>
        <end position="25"/>
    </location>
</feature>